<dbReference type="SUPFAM" id="SSF52540">
    <property type="entry name" value="P-loop containing nucleoside triphosphate hydrolases"/>
    <property type="match status" value="1"/>
</dbReference>
<evidence type="ECO:0000259" key="3">
    <source>
        <dbReference type="PROSITE" id="PS51194"/>
    </source>
</evidence>
<evidence type="ECO:0000259" key="2">
    <source>
        <dbReference type="PROSITE" id="PS51192"/>
    </source>
</evidence>
<reference evidence="4 5" key="1">
    <citation type="submission" date="2017-01" db="EMBL/GenBank/DDBJ databases">
        <title>Genome Sequencing of a Marine Spirillum, Oceanospirillum multiglobuliferum ATCC 33336, from Japan.</title>
        <authorList>
            <person name="Carney J.G."/>
            <person name="Trachtenberg A.M."/>
            <person name="Rheaume B.A."/>
            <person name="Linnane J.D."/>
            <person name="Pitts N.L."/>
            <person name="Mykles D.L."/>
            <person name="Maclea K.S."/>
        </authorList>
    </citation>
    <scope>NUCLEOTIDE SEQUENCE [LARGE SCALE GENOMIC DNA]</scope>
    <source>
        <strain evidence="4 5">ATCC 33336</strain>
    </source>
</reference>
<dbReference type="SMART" id="SM00490">
    <property type="entry name" value="HELICc"/>
    <property type="match status" value="1"/>
</dbReference>
<comment type="caution">
    <text evidence="4">The sequence shown here is derived from an EMBL/GenBank/DDBJ whole genome shotgun (WGS) entry which is preliminary data.</text>
</comment>
<protein>
    <submittedName>
        <fullName evidence="4">Type I restriction-modification system endonuclease</fullName>
    </submittedName>
</protein>
<feature type="domain" description="Helicase ATP-binding" evidence="2">
    <location>
        <begin position="462"/>
        <end position="644"/>
    </location>
</feature>
<gene>
    <name evidence="4" type="ORF">BTE48_07025</name>
</gene>
<dbReference type="CDD" id="cd18799">
    <property type="entry name" value="SF2_C_EcoAI-like"/>
    <property type="match status" value="1"/>
</dbReference>
<proteinExistence type="predicted"/>
<evidence type="ECO:0000313" key="5">
    <source>
        <dbReference type="Proteomes" id="UP000191418"/>
    </source>
</evidence>
<keyword evidence="4" id="KW-0540">Nuclease</keyword>
<dbReference type="OrthoDB" id="9804086at2"/>
<dbReference type="Pfam" id="PF13643">
    <property type="entry name" value="DUF4145"/>
    <property type="match status" value="1"/>
</dbReference>
<dbReference type="GO" id="GO:0004519">
    <property type="term" value="F:endonuclease activity"/>
    <property type="evidence" value="ECO:0007669"/>
    <property type="project" value="UniProtKB-KW"/>
</dbReference>
<dbReference type="Pfam" id="PF04851">
    <property type="entry name" value="ResIII"/>
    <property type="match status" value="1"/>
</dbReference>
<organism evidence="4 5">
    <name type="scientific">Oceanospirillum multiglobuliferum</name>
    <dbReference type="NCBI Taxonomy" id="64969"/>
    <lineage>
        <taxon>Bacteria</taxon>
        <taxon>Pseudomonadati</taxon>
        <taxon>Pseudomonadota</taxon>
        <taxon>Gammaproteobacteria</taxon>
        <taxon>Oceanospirillales</taxon>
        <taxon>Oceanospirillaceae</taxon>
        <taxon>Oceanospirillum</taxon>
    </lineage>
</organism>
<dbReference type="Pfam" id="PF00271">
    <property type="entry name" value="Helicase_C"/>
    <property type="match status" value="1"/>
</dbReference>
<dbReference type="Gene3D" id="3.90.1570.30">
    <property type="match status" value="1"/>
</dbReference>
<keyword evidence="1" id="KW-0175">Coiled coil</keyword>
<dbReference type="SMART" id="SM00487">
    <property type="entry name" value="DEXDc"/>
    <property type="match status" value="1"/>
</dbReference>
<dbReference type="EMBL" id="MTSM01000006">
    <property type="protein sequence ID" value="OPX55939.1"/>
    <property type="molecule type" value="Genomic_DNA"/>
</dbReference>
<keyword evidence="4" id="KW-0378">Hydrolase</keyword>
<dbReference type="InterPro" id="IPR027417">
    <property type="entry name" value="P-loop_NTPase"/>
</dbReference>
<dbReference type="InterPro" id="IPR006935">
    <property type="entry name" value="Helicase/UvrB_N"/>
</dbReference>
<feature type="domain" description="Helicase C-terminal" evidence="3">
    <location>
        <begin position="720"/>
        <end position="882"/>
    </location>
</feature>
<dbReference type="RefSeq" id="WP_078744735.1">
    <property type="nucleotide sequence ID" value="NZ_FUXG01000005.1"/>
</dbReference>
<dbReference type="Pfam" id="PF08463">
    <property type="entry name" value="EcoEI_R_C"/>
    <property type="match status" value="1"/>
</dbReference>
<dbReference type="InterPro" id="IPR014001">
    <property type="entry name" value="Helicase_ATP-bd"/>
</dbReference>
<accession>A0A1T4NEM6</accession>
<dbReference type="PANTHER" id="PTHR47396">
    <property type="entry name" value="TYPE I RESTRICTION ENZYME ECOKI R PROTEIN"/>
    <property type="match status" value="1"/>
</dbReference>
<dbReference type="STRING" id="64969.SAMN02745127_01116"/>
<evidence type="ECO:0000256" key="1">
    <source>
        <dbReference type="SAM" id="Coils"/>
    </source>
</evidence>
<dbReference type="NCBIfam" id="NF008521">
    <property type="entry name" value="PRK11448.1"/>
    <property type="match status" value="1"/>
</dbReference>
<keyword evidence="5" id="KW-1185">Reference proteome</keyword>
<dbReference type="GO" id="GO:0003677">
    <property type="term" value="F:DNA binding"/>
    <property type="evidence" value="ECO:0007669"/>
    <property type="project" value="InterPro"/>
</dbReference>
<dbReference type="Proteomes" id="UP000191418">
    <property type="component" value="Unassembled WGS sequence"/>
</dbReference>
<dbReference type="PANTHER" id="PTHR47396:SF1">
    <property type="entry name" value="ATP-DEPENDENT HELICASE IRC3-RELATED"/>
    <property type="match status" value="1"/>
</dbReference>
<dbReference type="GO" id="GO:0016787">
    <property type="term" value="F:hydrolase activity"/>
    <property type="evidence" value="ECO:0007669"/>
    <property type="project" value="InterPro"/>
</dbReference>
<dbReference type="GO" id="GO:0005829">
    <property type="term" value="C:cytosol"/>
    <property type="evidence" value="ECO:0007669"/>
    <property type="project" value="TreeGrafter"/>
</dbReference>
<dbReference type="Gene3D" id="3.40.50.300">
    <property type="entry name" value="P-loop containing nucleotide triphosphate hydrolases"/>
    <property type="match status" value="2"/>
</dbReference>
<evidence type="ECO:0000313" key="4">
    <source>
        <dbReference type="EMBL" id="OPX55939.1"/>
    </source>
</evidence>
<feature type="coiled-coil region" evidence="1">
    <location>
        <begin position="149"/>
        <end position="243"/>
    </location>
</feature>
<dbReference type="AlphaFoldDB" id="A0A1T4NEM6"/>
<dbReference type="InterPro" id="IPR013670">
    <property type="entry name" value="EcoEI_R_C_dom"/>
</dbReference>
<name>A0A1T4NEM6_9GAMM</name>
<dbReference type="PROSITE" id="PS51192">
    <property type="entry name" value="HELICASE_ATP_BIND_1"/>
    <property type="match status" value="1"/>
</dbReference>
<dbReference type="InterPro" id="IPR001650">
    <property type="entry name" value="Helicase_C-like"/>
</dbReference>
<keyword evidence="4" id="KW-0255">Endonuclease</keyword>
<dbReference type="InterPro" id="IPR025285">
    <property type="entry name" value="DUF4145"/>
</dbReference>
<dbReference type="REBASE" id="203503">
    <property type="entry name" value="Omu33336ORF7045P"/>
</dbReference>
<dbReference type="GO" id="GO:0005524">
    <property type="term" value="F:ATP binding"/>
    <property type="evidence" value="ECO:0007669"/>
    <property type="project" value="InterPro"/>
</dbReference>
<dbReference type="CDD" id="cd18032">
    <property type="entry name" value="DEXHc_RE_I_III_res"/>
    <property type="match status" value="1"/>
</dbReference>
<dbReference type="PROSITE" id="PS51194">
    <property type="entry name" value="HELICASE_CTER"/>
    <property type="match status" value="1"/>
</dbReference>
<dbReference type="GO" id="GO:0006304">
    <property type="term" value="P:DNA modification"/>
    <property type="evidence" value="ECO:0007669"/>
    <property type="project" value="InterPro"/>
</dbReference>
<dbReference type="InterPro" id="IPR050742">
    <property type="entry name" value="Helicase_Restrict-Modif_Enz"/>
</dbReference>
<sequence length="1177" mass="133255">MASPNQTSNFDFLAEHDPLFVELALSAERAFASDPNTTLIKLRQLGEALAQHLAVLAGITFDGQTSQADLLYKINRELKLEPVVRELFHTLRIEGNKATHQFKTQHKEAINGLVVARKLAIWFHQSFGKAGVQFKPSPFVAFTDPSEQLRKLQTEMAQLKNELQQANIDLGSSQQLNELIAKEKEEYEALAHAMDEESRTLAQQAAQHEQALRQQQQTYEAKIKALQAQLATQDDKAQANQRQQLSRNTQAATQHIVLDEALTRILIDQQLIEAGWQADSESLSFKQGTRPEKGQNLAIAEWPTQYKGQKGRADYVLFAGLTPIAVVEAKKENTNVAGKIAQAERYSKGLSVTPPLIPAWALQGMTIAWPDDEEGHYNIPFVYSCNGRPYVPQLAEQSGTWFRDLRHPANLKRALPSFHTPDGLLDLLKRSKEAAQRTLQAEPFGYLKVRDYQQKAINAVENTLAQEVRSALLAMATGTGKTRTIIGLMYRFLKAERFKRILFLVDRTALGQQALDAFNEAPLEQNHSLSKIYNVAELGDMAAEAETRVQVATVQAMVKRIFMSDNPPPIDQFDCIIIDEAHRGYTLDQEMTEGELATREVSQYLSSYRRVLDYFDAFKIGLTATPAKHTSDIFGKPVYTYSYREAVADDWLIDHEPPIRYETLLTQNGIRFDKGETISAINTQTGEVQSAELEDELSFEVDAFNRQVINENFNRVICEQLVQELDPFGDEKTLIFCATDLHADMVKRLLDQAFKDLYNGEYNQAAVAKITGQSDKVAQLIRQYKNERYPNIAITVDLLTTGIDVPKICNLVFMRRVKSRILYEQMMGRATRRCDEIGKTVFRIYDPVDIYAALDDVNTMKPLVKDPNISLAQLVTEISNPEQLERALNAPGDSPEQSHADVVLSQLSQKVMRVLRKAENKADNNPALKQKLDELHNLWGVEPKSLHTHLQQLGPRQAADFISQHSGLLNQLTEVNRLLGSERQPVISEHHDELRERSQSYGVHQKPEDYLDSFNQFIQQQINQNAALSVVVNKPRDLTREQLKEIKLLLDGAGYSEVKLQSAIRNQTNQDIAASIVGHIRRAAFGEPLVPFEQRIAQAMQRLYQRHNWQPAQRKWLERLAKQLVHEVIVDREFVNQRFAEQGGAKQFDKALNNQLDTVLEELSDAIWPAVVASNKF</sequence>